<name>K1TX03_9ZZZZ</name>
<dbReference type="InterPro" id="IPR058533">
    <property type="entry name" value="Cation_efflux_TM"/>
</dbReference>
<proteinExistence type="inferred from homology"/>
<feature type="transmembrane region" description="Helical" evidence="7">
    <location>
        <begin position="83"/>
        <end position="101"/>
    </location>
</feature>
<dbReference type="NCBIfam" id="TIGR01297">
    <property type="entry name" value="CDF"/>
    <property type="match status" value="1"/>
</dbReference>
<feature type="domain" description="Cation efflux protein transmembrane" evidence="8">
    <location>
        <begin position="16"/>
        <end position="165"/>
    </location>
</feature>
<comment type="similarity">
    <text evidence="2">Belongs to the cation diffusion facilitator (CDF) transporter (TC 2.A.4) family.</text>
</comment>
<accession>K1TX03</accession>
<gene>
    <name evidence="9" type="ORF">OBE_07290</name>
</gene>
<dbReference type="PANTHER" id="PTHR43840:SF15">
    <property type="entry name" value="MITOCHONDRIAL METAL TRANSPORTER 1-RELATED"/>
    <property type="match status" value="1"/>
</dbReference>
<comment type="subcellular location">
    <subcellularLocation>
        <location evidence="1">Membrane</location>
        <topology evidence="1">Multi-pass membrane protein</topology>
    </subcellularLocation>
</comment>
<evidence type="ECO:0000259" key="8">
    <source>
        <dbReference type="Pfam" id="PF01545"/>
    </source>
</evidence>
<dbReference type="FunFam" id="1.20.1510.10:FF:000006">
    <property type="entry name" value="Divalent cation efflux transporter"/>
    <property type="match status" value="1"/>
</dbReference>
<dbReference type="PANTHER" id="PTHR43840">
    <property type="entry name" value="MITOCHONDRIAL METAL TRANSPORTER 1-RELATED"/>
    <property type="match status" value="1"/>
</dbReference>
<dbReference type="AlphaFoldDB" id="K1TX03"/>
<protein>
    <submittedName>
        <fullName evidence="9">Cation diffusion facilitator family transporter</fullName>
    </submittedName>
</protein>
<dbReference type="GO" id="GO:0008324">
    <property type="term" value="F:monoatomic cation transmembrane transporter activity"/>
    <property type="evidence" value="ECO:0007669"/>
    <property type="project" value="InterPro"/>
</dbReference>
<organism evidence="9">
    <name type="scientific">human gut metagenome</name>
    <dbReference type="NCBI Taxonomy" id="408170"/>
    <lineage>
        <taxon>unclassified sequences</taxon>
        <taxon>metagenomes</taxon>
        <taxon>organismal metagenomes</taxon>
    </lineage>
</organism>
<keyword evidence="5 7" id="KW-1133">Transmembrane helix</keyword>
<evidence type="ECO:0000256" key="3">
    <source>
        <dbReference type="ARBA" id="ARBA00022448"/>
    </source>
</evidence>
<evidence type="ECO:0000256" key="2">
    <source>
        <dbReference type="ARBA" id="ARBA00008114"/>
    </source>
</evidence>
<dbReference type="InterPro" id="IPR002524">
    <property type="entry name" value="Cation_efflux"/>
</dbReference>
<dbReference type="SUPFAM" id="SSF161111">
    <property type="entry name" value="Cation efflux protein transmembrane domain-like"/>
    <property type="match status" value="1"/>
</dbReference>
<reference evidence="9" key="1">
    <citation type="journal article" date="2013" name="Environ. Microbiol.">
        <title>Microbiota from the distal guts of lean and obese adolescents exhibit partial functional redundancy besides clear differences in community structure.</title>
        <authorList>
            <person name="Ferrer M."/>
            <person name="Ruiz A."/>
            <person name="Lanza F."/>
            <person name="Haange S.B."/>
            <person name="Oberbach A."/>
            <person name="Till H."/>
            <person name="Bargiela R."/>
            <person name="Campoy C."/>
            <person name="Segura M.T."/>
            <person name="Richter M."/>
            <person name="von Bergen M."/>
            <person name="Seifert J."/>
            <person name="Suarez A."/>
        </authorList>
    </citation>
    <scope>NUCLEOTIDE SEQUENCE</scope>
</reference>
<evidence type="ECO:0000256" key="7">
    <source>
        <dbReference type="SAM" id="Phobius"/>
    </source>
</evidence>
<sequence length="166" mass="17695">MNQPTERTRKIYRATWIGMVVNIALSLLKLAAGILGRSGAMIADAVHSISDLATDVIVLIFARISSKPEDAGHNYGHGKYETLASILISLTLIAVGGGILADSIRNIRLVLTGEIIGRPGAIALIAAAISIVAKEVLYRYTVRVGRQTDSPSVVANAWHHRSDALS</sequence>
<evidence type="ECO:0000256" key="4">
    <source>
        <dbReference type="ARBA" id="ARBA00022692"/>
    </source>
</evidence>
<dbReference type="EMBL" id="AJWZ01005012">
    <property type="protein sequence ID" value="EKC63766.1"/>
    <property type="molecule type" value="Genomic_DNA"/>
</dbReference>
<feature type="non-terminal residue" evidence="9">
    <location>
        <position position="166"/>
    </location>
</feature>
<dbReference type="Gene3D" id="1.20.1510.10">
    <property type="entry name" value="Cation efflux protein transmembrane domain"/>
    <property type="match status" value="1"/>
</dbReference>
<evidence type="ECO:0000256" key="6">
    <source>
        <dbReference type="ARBA" id="ARBA00023136"/>
    </source>
</evidence>
<comment type="caution">
    <text evidence="9">The sequence shown here is derived from an EMBL/GenBank/DDBJ whole genome shotgun (WGS) entry which is preliminary data.</text>
</comment>
<keyword evidence="4 7" id="KW-0812">Transmembrane</keyword>
<evidence type="ECO:0000256" key="5">
    <source>
        <dbReference type="ARBA" id="ARBA00022989"/>
    </source>
</evidence>
<dbReference type="Pfam" id="PF01545">
    <property type="entry name" value="Cation_efflux"/>
    <property type="match status" value="1"/>
</dbReference>
<evidence type="ECO:0000313" key="9">
    <source>
        <dbReference type="EMBL" id="EKC63766.1"/>
    </source>
</evidence>
<feature type="transmembrane region" description="Helical" evidence="7">
    <location>
        <begin position="121"/>
        <end position="138"/>
    </location>
</feature>
<dbReference type="InterPro" id="IPR050291">
    <property type="entry name" value="CDF_Transporter"/>
</dbReference>
<keyword evidence="3" id="KW-0813">Transport</keyword>
<feature type="transmembrane region" description="Helical" evidence="7">
    <location>
        <begin position="41"/>
        <end position="62"/>
    </location>
</feature>
<dbReference type="InterPro" id="IPR027469">
    <property type="entry name" value="Cation_efflux_TMD_sf"/>
</dbReference>
<keyword evidence="6 7" id="KW-0472">Membrane</keyword>
<dbReference type="GO" id="GO:0016020">
    <property type="term" value="C:membrane"/>
    <property type="evidence" value="ECO:0007669"/>
    <property type="project" value="UniProtKB-SubCell"/>
</dbReference>
<feature type="transmembrane region" description="Helical" evidence="7">
    <location>
        <begin position="12"/>
        <end position="35"/>
    </location>
</feature>
<evidence type="ECO:0000256" key="1">
    <source>
        <dbReference type="ARBA" id="ARBA00004141"/>
    </source>
</evidence>